<comment type="caution">
    <text evidence="13">The sequence shown here is derived from an EMBL/GenBank/DDBJ whole genome shotgun (WGS) entry which is preliminary data.</text>
</comment>
<dbReference type="GO" id="GO:0005829">
    <property type="term" value="C:cytosol"/>
    <property type="evidence" value="ECO:0007669"/>
    <property type="project" value="UniProtKB-ARBA"/>
</dbReference>
<dbReference type="InterPro" id="IPR045666">
    <property type="entry name" value="OpdA_N"/>
</dbReference>
<proteinExistence type="inferred from homology"/>
<dbReference type="PANTHER" id="PTHR11804">
    <property type="entry name" value="PROTEASE M3 THIMET OLIGOPEPTIDASE-RELATED"/>
    <property type="match status" value="1"/>
</dbReference>
<dbReference type="EC" id="3.4.24.70" evidence="8"/>
<keyword evidence="3 9" id="KW-0479">Metal-binding</keyword>
<name>A0A5J9UUZ6_9POAL</name>
<gene>
    <name evidence="13" type="ORF">EJB05_19086</name>
</gene>
<reference evidence="13 14" key="1">
    <citation type="journal article" date="2019" name="Sci. Rep.">
        <title>A high-quality genome of Eragrostis curvula grass provides insights into Poaceae evolution and supports new strategies to enhance forage quality.</title>
        <authorList>
            <person name="Carballo J."/>
            <person name="Santos B.A.C.M."/>
            <person name="Zappacosta D."/>
            <person name="Garbus I."/>
            <person name="Selva J.P."/>
            <person name="Gallo C.A."/>
            <person name="Diaz A."/>
            <person name="Albertini E."/>
            <person name="Caccamo M."/>
            <person name="Echenique V."/>
        </authorList>
    </citation>
    <scope>NUCLEOTIDE SEQUENCE [LARGE SCALE GENOMIC DNA]</scope>
    <source>
        <strain evidence="14">cv. Victoria</strain>
        <tissue evidence="13">Leaf</tissue>
    </source>
</reference>
<evidence type="ECO:0000256" key="3">
    <source>
        <dbReference type="ARBA" id="ARBA00022723"/>
    </source>
</evidence>
<dbReference type="GO" id="GO:0004222">
    <property type="term" value="F:metalloendopeptidase activity"/>
    <property type="evidence" value="ECO:0007669"/>
    <property type="project" value="UniProtKB-EC"/>
</dbReference>
<sequence length="782" mass="87723">MGQGCAGPPGHIILVVAVAMLLLCSSVARLPLAVTAARLSSSNPTRLGGFLFAALPSSSPLRAFCPRARPSPATCPAYFSSSSTAMADVNPLLLDDFDFPPFDRVEPRHVRPGMRELLTRLEGELEELEKGVEPTWGKLVEPLERITDRLEVIWGMVQHLKAVKDSDDLRAAVEEVQPDKVKFQLRLGQSKPIYEAFKAIRNSSDWESLSDARKRIVEEQIKEAVLSGVALEGEQREKFNQIQQELEKLSQKFSENVLDATKKFEKLITDKKEIEGLPATALGLAAQTAVSKGHENATAENGPWVITLDAPSYMPVMQHARNRALREEVYRAYLVRASSGELDNTNIISQILKLRLEKAKLLGYKNYAEVSMAQKMATVERVEELLEKLRAASWDHAVKDMEDLKTFAKESGSPEANDLTHWDLTFWSERLRESKYDINEEELRPYFALPKVMDGLFTLANKLFGVNVEHADGLAPVWHSDVKFYCVKDASNVPVAYFYFDPYSRPSEKRGGAWMDVVFSRSRVLARNGLPVRLPVAHMVCNQTPPVGDKPSLMTFREVETVFHEFGHALQHMLTRQDEGFVAGIRGVEWDAVELPSQFMENWCYHKDTLLSIAKHYETDETLPEEIYTKLVAAKNFRAGTFSLRQLRFASVDMELHTTYDPSGSQSIYDVDRRVAERTQVLAPLPEDRFLCGFSHIFAGGYAAGYYSYKWAEVLSADAFSAFEDAGLDNEKAIQETGRRFRDTVLALGGGKSPLEVFVAFRGREPSPEPLLRHNGLLPVAA</sequence>
<protein>
    <recommendedName>
        <fullName evidence="8">oligopeptidase A</fullName>
        <ecNumber evidence="8">3.4.24.70</ecNumber>
    </recommendedName>
</protein>
<evidence type="ECO:0000256" key="2">
    <source>
        <dbReference type="ARBA" id="ARBA00022670"/>
    </source>
</evidence>
<dbReference type="InterPro" id="IPR034005">
    <property type="entry name" value="M3A_DCP"/>
</dbReference>
<dbReference type="PANTHER" id="PTHR11804:SF83">
    <property type="entry name" value="LD37516P"/>
    <property type="match status" value="1"/>
</dbReference>
<keyword evidence="10" id="KW-0732">Signal</keyword>
<dbReference type="CDD" id="cd06456">
    <property type="entry name" value="M3A_DCP"/>
    <property type="match status" value="1"/>
</dbReference>
<comment type="similarity">
    <text evidence="1 9">Belongs to the peptidase M3 family.</text>
</comment>
<accession>A0A5J9UUZ6</accession>
<keyword evidence="14" id="KW-1185">Reference proteome</keyword>
<dbReference type="Proteomes" id="UP000324897">
    <property type="component" value="Chromosome 1"/>
</dbReference>
<dbReference type="GO" id="GO:0046872">
    <property type="term" value="F:metal ion binding"/>
    <property type="evidence" value="ECO:0007669"/>
    <property type="project" value="UniProtKB-UniRule"/>
</dbReference>
<feature type="domain" description="Oligopeptidase A N-terminal" evidence="12">
    <location>
        <begin position="114"/>
        <end position="236"/>
    </location>
</feature>
<keyword evidence="2 9" id="KW-0645">Protease</keyword>
<dbReference type="InterPro" id="IPR024080">
    <property type="entry name" value="Neurolysin/TOP_N"/>
</dbReference>
<dbReference type="FunFam" id="3.40.390.10:FF:000009">
    <property type="entry name" value="Oligopeptidase A"/>
    <property type="match status" value="1"/>
</dbReference>
<evidence type="ECO:0000313" key="14">
    <source>
        <dbReference type="Proteomes" id="UP000324897"/>
    </source>
</evidence>
<feature type="chain" id="PRO_5023850520" description="oligopeptidase A" evidence="10">
    <location>
        <begin position="29"/>
        <end position="782"/>
    </location>
</feature>
<evidence type="ECO:0000256" key="4">
    <source>
        <dbReference type="ARBA" id="ARBA00022801"/>
    </source>
</evidence>
<keyword evidence="6 9" id="KW-0482">Metalloprotease</keyword>
<dbReference type="Gene3D" id="1.20.1050.40">
    <property type="entry name" value="Endopeptidase. Chain P, domain 1"/>
    <property type="match status" value="1"/>
</dbReference>
<feature type="domain" description="Peptidase M3A/M3B catalytic" evidence="11">
    <location>
        <begin position="316"/>
        <end position="776"/>
    </location>
</feature>
<dbReference type="Pfam" id="PF19310">
    <property type="entry name" value="TOP_N"/>
    <property type="match status" value="1"/>
</dbReference>
<dbReference type="Gene3D" id="1.10.1370.10">
    <property type="entry name" value="Neurolysin, domain 3"/>
    <property type="match status" value="1"/>
</dbReference>
<dbReference type="InterPro" id="IPR024079">
    <property type="entry name" value="MetalloPept_cat_dom_sf"/>
</dbReference>
<dbReference type="FunFam" id="1.10.1370.40:FF:000006">
    <property type="entry name" value="Organellar oligopeptidase A, chloroplastic/mitochondrial"/>
    <property type="match status" value="1"/>
</dbReference>
<comment type="catalytic activity">
    <reaction evidence="7">
        <text>Hydrolysis of oligopeptides, with broad specificity. Gly or Ala commonly occur as P1 or P1' residues, but more distant residues are also important, as is shown by the fact that Z-Gly-Pro-Gly-|-Gly-Pro-Ala is cleaved, but not Z-(Gly)(5).</text>
        <dbReference type="EC" id="3.4.24.70"/>
    </reaction>
</comment>
<dbReference type="AlphaFoldDB" id="A0A5J9UUZ6"/>
<evidence type="ECO:0000256" key="9">
    <source>
        <dbReference type="RuleBase" id="RU003435"/>
    </source>
</evidence>
<dbReference type="EMBL" id="RWGY01000011">
    <property type="protein sequence ID" value="TVU27593.1"/>
    <property type="molecule type" value="Genomic_DNA"/>
</dbReference>
<dbReference type="Gene3D" id="3.40.390.10">
    <property type="entry name" value="Collagenase (Catalytic Domain)"/>
    <property type="match status" value="1"/>
</dbReference>
<evidence type="ECO:0000256" key="7">
    <source>
        <dbReference type="ARBA" id="ARBA00024603"/>
    </source>
</evidence>
<dbReference type="GO" id="GO:0006518">
    <property type="term" value="P:peptide metabolic process"/>
    <property type="evidence" value="ECO:0007669"/>
    <property type="project" value="TreeGrafter"/>
</dbReference>
<comment type="cofactor">
    <cofactor evidence="9">
        <name>Zn(2+)</name>
        <dbReference type="ChEBI" id="CHEBI:29105"/>
    </cofactor>
    <text evidence="9">Binds 1 zinc ion.</text>
</comment>
<evidence type="ECO:0000259" key="11">
    <source>
        <dbReference type="Pfam" id="PF01432"/>
    </source>
</evidence>
<dbReference type="Pfam" id="PF01432">
    <property type="entry name" value="Peptidase_M3"/>
    <property type="match status" value="1"/>
</dbReference>
<dbReference type="InterPro" id="IPR024077">
    <property type="entry name" value="Neurolysin/TOP_dom2"/>
</dbReference>
<keyword evidence="4 9" id="KW-0378">Hydrolase</keyword>
<dbReference type="FunFam" id="1.10.1370.40:FF:000005">
    <property type="entry name" value="Organellar oligopeptidase A, chloroplastic/mitochondrial"/>
    <property type="match status" value="1"/>
</dbReference>
<dbReference type="InterPro" id="IPR001567">
    <property type="entry name" value="Pept_M3A_M3B_dom"/>
</dbReference>
<organism evidence="13 14">
    <name type="scientific">Eragrostis curvula</name>
    <name type="common">weeping love grass</name>
    <dbReference type="NCBI Taxonomy" id="38414"/>
    <lineage>
        <taxon>Eukaryota</taxon>
        <taxon>Viridiplantae</taxon>
        <taxon>Streptophyta</taxon>
        <taxon>Embryophyta</taxon>
        <taxon>Tracheophyta</taxon>
        <taxon>Spermatophyta</taxon>
        <taxon>Magnoliopsida</taxon>
        <taxon>Liliopsida</taxon>
        <taxon>Poales</taxon>
        <taxon>Poaceae</taxon>
        <taxon>PACMAD clade</taxon>
        <taxon>Chloridoideae</taxon>
        <taxon>Eragrostideae</taxon>
        <taxon>Eragrostidinae</taxon>
        <taxon>Eragrostis</taxon>
    </lineage>
</organism>
<dbReference type="SUPFAM" id="SSF55486">
    <property type="entry name" value="Metalloproteases ('zincins'), catalytic domain"/>
    <property type="match status" value="1"/>
</dbReference>
<dbReference type="InterPro" id="IPR045090">
    <property type="entry name" value="Pept_M3A_M3B"/>
</dbReference>
<evidence type="ECO:0000256" key="1">
    <source>
        <dbReference type="ARBA" id="ARBA00006040"/>
    </source>
</evidence>
<dbReference type="OrthoDB" id="534666at2759"/>
<evidence type="ECO:0000256" key="5">
    <source>
        <dbReference type="ARBA" id="ARBA00022833"/>
    </source>
</evidence>
<dbReference type="FunFam" id="1.10.1370.40:FF:000009">
    <property type="entry name" value="Zincin-like metalloproteases family protein"/>
    <property type="match status" value="1"/>
</dbReference>
<evidence type="ECO:0000256" key="8">
    <source>
        <dbReference type="ARBA" id="ARBA00026100"/>
    </source>
</evidence>
<evidence type="ECO:0000256" key="10">
    <source>
        <dbReference type="SAM" id="SignalP"/>
    </source>
</evidence>
<dbReference type="Gramene" id="TVU27593">
    <property type="protein sequence ID" value="TVU27593"/>
    <property type="gene ID" value="EJB05_19086"/>
</dbReference>
<evidence type="ECO:0000256" key="6">
    <source>
        <dbReference type="ARBA" id="ARBA00023049"/>
    </source>
</evidence>
<feature type="signal peptide" evidence="10">
    <location>
        <begin position="1"/>
        <end position="28"/>
    </location>
</feature>
<evidence type="ECO:0000313" key="13">
    <source>
        <dbReference type="EMBL" id="TVU27593.1"/>
    </source>
</evidence>
<keyword evidence="5 9" id="KW-0862">Zinc</keyword>
<evidence type="ECO:0000259" key="12">
    <source>
        <dbReference type="Pfam" id="PF19310"/>
    </source>
</evidence>
<dbReference type="GO" id="GO:0006508">
    <property type="term" value="P:proteolysis"/>
    <property type="evidence" value="ECO:0007669"/>
    <property type="project" value="UniProtKB-KW"/>
</dbReference>